<reference evidence="1 2" key="2">
    <citation type="journal article" date="2011" name="J. Bacteriol.">
        <title>Complete genome sequences for the anaerobic, extremely thermophilic plant biomass-degrading bacteria Caldicellulosiruptor hydrothermalis, Caldicellulosiruptor kristjanssonii, Caldicellulosiruptor kronotskyensis, Caldicellulosiruptor owensenis, and Caldicellulosiruptor lactoaceticus.</title>
        <authorList>
            <person name="Blumer-Schuette S.E."/>
            <person name="Ozdemir I."/>
            <person name="Mistry D."/>
            <person name="Lucas S."/>
            <person name="Lapidus A."/>
            <person name="Cheng J.F."/>
            <person name="Goodwin L.A."/>
            <person name="Pitluck S."/>
            <person name="Land M.L."/>
            <person name="Hauser L.J."/>
            <person name="Woyke T."/>
            <person name="Mikhailova N."/>
            <person name="Pati A."/>
            <person name="Kyrpides N.C."/>
            <person name="Ivanova N."/>
            <person name="Detter J.C."/>
            <person name="Walston-Davenport K."/>
            <person name="Han S."/>
            <person name="Adams M.W."/>
            <person name="Kelly R.M."/>
        </authorList>
    </citation>
    <scope>NUCLEOTIDE SEQUENCE [LARGE SCALE GENOMIC DNA]</scope>
    <source>
        <strain evidence="2">ATCC 700853 / DSM 12137 / I77R1B</strain>
    </source>
</reference>
<dbReference type="HOGENOM" id="CLU_2435303_0_0_9"/>
<dbReference type="RefSeq" id="WP_013433670.1">
    <property type="nucleotide sequence ID" value="NC_014721.1"/>
</dbReference>
<protein>
    <submittedName>
        <fullName evidence="1">Uncharacterized protein</fullName>
    </submittedName>
</protein>
<accession>E4S8H6</accession>
<gene>
    <name evidence="1" type="ordered locus">Calkr_2529</name>
</gene>
<evidence type="ECO:0000313" key="1">
    <source>
        <dbReference type="EMBL" id="ADQ41958.1"/>
    </source>
</evidence>
<keyword evidence="2" id="KW-1185">Reference proteome</keyword>
<organism evidence="1 2">
    <name type="scientific">Caldicellulosiruptor acetigenus (strain ATCC 700853 / DSM 12137 / I77R1B)</name>
    <name type="common">Caldicellulosiruptor kristjanssonii</name>
    <dbReference type="NCBI Taxonomy" id="632335"/>
    <lineage>
        <taxon>Bacteria</taxon>
        <taxon>Bacillati</taxon>
        <taxon>Bacillota</taxon>
        <taxon>Bacillota incertae sedis</taxon>
        <taxon>Caldicellulosiruptorales</taxon>
        <taxon>Caldicellulosiruptoraceae</taxon>
        <taxon>Caldicellulosiruptor</taxon>
    </lineage>
</organism>
<proteinExistence type="predicted"/>
<dbReference type="AlphaFoldDB" id="E4S8H6"/>
<dbReference type="Proteomes" id="UP000009256">
    <property type="component" value="Chromosome"/>
</dbReference>
<dbReference type="EMBL" id="CP002326">
    <property type="protein sequence ID" value="ADQ41958.1"/>
    <property type="molecule type" value="Genomic_DNA"/>
</dbReference>
<name>E4S8H6_CALA7</name>
<dbReference type="STRING" id="632335.Calkr_2529"/>
<dbReference type="KEGG" id="cki:Calkr_2529"/>
<reference key="1">
    <citation type="submission" date="2010-11" db="EMBL/GenBank/DDBJ databases">
        <title>Complete sequence of chromosome of Caldicellulosiruptor kristjanssonii 177R1B.</title>
        <authorList>
            <consortium name="US DOE Joint Genome Institute"/>
            <person name="Lucas S."/>
            <person name="Copeland A."/>
            <person name="Lapidus A."/>
            <person name="Cheng J.-F."/>
            <person name="Bruce D."/>
            <person name="Goodwin L."/>
            <person name="Pitluck S."/>
            <person name="Davenport K."/>
            <person name="Detter J.C."/>
            <person name="Han C."/>
            <person name="Tapia R."/>
            <person name="Land M."/>
            <person name="Hauser L."/>
            <person name="Jeffries C."/>
            <person name="Kyrpides N."/>
            <person name="Ivanova N."/>
            <person name="Mikhailova N."/>
            <person name="Blumer-Schuette S.E."/>
            <person name="Kelly R.M."/>
            <person name="Woyke T."/>
        </authorList>
    </citation>
    <scope>NUCLEOTIDE SEQUENCE</scope>
    <source>
        <strain>177R1B</strain>
    </source>
</reference>
<evidence type="ECO:0000313" key="2">
    <source>
        <dbReference type="Proteomes" id="UP000009256"/>
    </source>
</evidence>
<sequence length="90" mass="10399">MTKYRNVVITGGISIMNKNNQFGNYFLDFNSKNCKFENAEEIFQNILKEKELTDKKIKELVLEKPLNVCAEFSMLKGLENEGLLDDFISV</sequence>